<organism evidence="3 4">
    <name type="scientific">Emiliania huxleyi (strain CCMP1516)</name>
    <dbReference type="NCBI Taxonomy" id="280463"/>
    <lineage>
        <taxon>Eukaryota</taxon>
        <taxon>Haptista</taxon>
        <taxon>Haptophyta</taxon>
        <taxon>Prymnesiophyceae</taxon>
        <taxon>Isochrysidales</taxon>
        <taxon>Noelaerhabdaceae</taxon>
        <taxon>Emiliania</taxon>
    </lineage>
</organism>
<evidence type="ECO:0000256" key="1">
    <source>
        <dbReference type="SAM" id="MobiDB-lite"/>
    </source>
</evidence>
<dbReference type="InterPro" id="IPR019345">
    <property type="entry name" value="ARMET_C"/>
</dbReference>
<dbReference type="eggNOG" id="ENOG502T1TS">
    <property type="taxonomic scope" value="Eukaryota"/>
</dbReference>
<dbReference type="SUPFAM" id="SSF68906">
    <property type="entry name" value="SAP domain"/>
    <property type="match status" value="1"/>
</dbReference>
<dbReference type="Proteomes" id="UP000013827">
    <property type="component" value="Unassembled WGS sequence"/>
</dbReference>
<dbReference type="KEGG" id="ehx:EMIHUDRAFT_440724"/>
<reference evidence="4" key="1">
    <citation type="journal article" date="2013" name="Nature">
        <title>Pan genome of the phytoplankton Emiliania underpins its global distribution.</title>
        <authorList>
            <person name="Read B.A."/>
            <person name="Kegel J."/>
            <person name="Klute M.J."/>
            <person name="Kuo A."/>
            <person name="Lefebvre S.C."/>
            <person name="Maumus F."/>
            <person name="Mayer C."/>
            <person name="Miller J."/>
            <person name="Monier A."/>
            <person name="Salamov A."/>
            <person name="Young J."/>
            <person name="Aguilar M."/>
            <person name="Claverie J.M."/>
            <person name="Frickenhaus S."/>
            <person name="Gonzalez K."/>
            <person name="Herman E.K."/>
            <person name="Lin Y.C."/>
            <person name="Napier J."/>
            <person name="Ogata H."/>
            <person name="Sarno A.F."/>
            <person name="Shmutz J."/>
            <person name="Schroeder D."/>
            <person name="de Vargas C."/>
            <person name="Verret F."/>
            <person name="von Dassow P."/>
            <person name="Valentin K."/>
            <person name="Van de Peer Y."/>
            <person name="Wheeler G."/>
            <person name="Dacks J.B."/>
            <person name="Delwiche C.F."/>
            <person name="Dyhrman S.T."/>
            <person name="Glockner G."/>
            <person name="John U."/>
            <person name="Richards T."/>
            <person name="Worden A.Z."/>
            <person name="Zhang X."/>
            <person name="Grigoriev I.V."/>
            <person name="Allen A.E."/>
            <person name="Bidle K."/>
            <person name="Borodovsky M."/>
            <person name="Bowler C."/>
            <person name="Brownlee C."/>
            <person name="Cock J.M."/>
            <person name="Elias M."/>
            <person name="Gladyshev V.N."/>
            <person name="Groth M."/>
            <person name="Guda C."/>
            <person name="Hadaegh A."/>
            <person name="Iglesias-Rodriguez M.D."/>
            <person name="Jenkins J."/>
            <person name="Jones B.M."/>
            <person name="Lawson T."/>
            <person name="Leese F."/>
            <person name="Lindquist E."/>
            <person name="Lobanov A."/>
            <person name="Lomsadze A."/>
            <person name="Malik S.B."/>
            <person name="Marsh M.E."/>
            <person name="Mackinder L."/>
            <person name="Mock T."/>
            <person name="Mueller-Roeber B."/>
            <person name="Pagarete A."/>
            <person name="Parker M."/>
            <person name="Probert I."/>
            <person name="Quesneville H."/>
            <person name="Raines C."/>
            <person name="Rensing S.A."/>
            <person name="Riano-Pachon D.M."/>
            <person name="Richier S."/>
            <person name="Rokitta S."/>
            <person name="Shiraiwa Y."/>
            <person name="Soanes D.M."/>
            <person name="van der Giezen M."/>
            <person name="Wahlund T.M."/>
            <person name="Williams B."/>
            <person name="Wilson W."/>
            <person name="Wolfe G."/>
            <person name="Wurch L.L."/>
        </authorList>
    </citation>
    <scope>NUCLEOTIDE SEQUENCE</scope>
</reference>
<dbReference type="Gene3D" id="1.10.720.30">
    <property type="entry name" value="SAP domain"/>
    <property type="match status" value="1"/>
</dbReference>
<dbReference type="GeneID" id="17281278"/>
<feature type="domain" description="ARMET C-terminal" evidence="2">
    <location>
        <begin position="1"/>
        <end position="34"/>
    </location>
</feature>
<keyword evidence="4" id="KW-1185">Reference proteome</keyword>
<dbReference type="PaxDb" id="2903-EOD36007"/>
<name>A0A0D3KJS2_EMIH1</name>
<dbReference type="InterPro" id="IPR036361">
    <property type="entry name" value="SAP_dom_sf"/>
</dbReference>
<sequence>MRTKELRKWLAARGLKCEGCAEKADYVTLCEQNKDAPLLPPEEPPADAGKGKDQSIEDLLASMKGMPGMEGIKMFTADDLKNMNPEQMGASMGGRGGRKSRAEWRDELVDFYSRYGLDDKIAGVDAALDKWKGRESRMFDALYKKYDVEIRAKSDAAAKDEV</sequence>
<accession>A0A0D3KJS2</accession>
<reference evidence="3" key="2">
    <citation type="submission" date="2024-10" db="UniProtKB">
        <authorList>
            <consortium name="EnsemblProtists"/>
        </authorList>
    </citation>
    <scope>IDENTIFICATION</scope>
</reference>
<evidence type="ECO:0000313" key="3">
    <source>
        <dbReference type="EnsemblProtists" id="EOD36007"/>
    </source>
</evidence>
<protein>
    <recommendedName>
        <fullName evidence="2">ARMET C-terminal domain-containing protein</fullName>
    </recommendedName>
</protein>
<dbReference type="HOGENOM" id="CLU_1638537_0_0_1"/>
<proteinExistence type="predicted"/>
<evidence type="ECO:0000313" key="4">
    <source>
        <dbReference type="Proteomes" id="UP000013827"/>
    </source>
</evidence>
<feature type="region of interest" description="Disordered" evidence="1">
    <location>
        <begin position="35"/>
        <end position="54"/>
    </location>
</feature>
<dbReference type="EnsemblProtists" id="EOD36007">
    <property type="protein sequence ID" value="EOD36007"/>
    <property type="gene ID" value="EMIHUDRAFT_440724"/>
</dbReference>
<dbReference type="Pfam" id="PF10208">
    <property type="entry name" value="ARMET_C"/>
    <property type="match status" value="1"/>
</dbReference>
<dbReference type="AlphaFoldDB" id="A0A0D3KJS2"/>
<evidence type="ECO:0000259" key="2">
    <source>
        <dbReference type="Pfam" id="PF10208"/>
    </source>
</evidence>
<dbReference type="RefSeq" id="XP_005788436.1">
    <property type="nucleotide sequence ID" value="XM_005788379.1"/>
</dbReference>